<protein>
    <submittedName>
        <fullName evidence="3">IS110 family transposase</fullName>
    </submittedName>
</protein>
<gene>
    <name evidence="3" type="ORF">GT464_10275</name>
</gene>
<dbReference type="PANTHER" id="PTHR33055:SF3">
    <property type="entry name" value="PUTATIVE TRANSPOSASE FOR IS117-RELATED"/>
    <property type="match status" value="1"/>
</dbReference>
<feature type="domain" description="Transposase IS116/IS110/IS902 C-terminal" evidence="2">
    <location>
        <begin position="269"/>
        <end position="352"/>
    </location>
</feature>
<evidence type="ECO:0000259" key="2">
    <source>
        <dbReference type="Pfam" id="PF02371"/>
    </source>
</evidence>
<evidence type="ECO:0000313" key="4">
    <source>
        <dbReference type="Proteomes" id="UP000469380"/>
    </source>
</evidence>
<accession>A0A6N9JLG1</accession>
<organism evidence="3 4">
    <name type="scientific">Collinsella aerofaciens</name>
    <dbReference type="NCBI Taxonomy" id="74426"/>
    <lineage>
        <taxon>Bacteria</taxon>
        <taxon>Bacillati</taxon>
        <taxon>Actinomycetota</taxon>
        <taxon>Coriobacteriia</taxon>
        <taxon>Coriobacteriales</taxon>
        <taxon>Coriobacteriaceae</taxon>
        <taxon>Collinsella</taxon>
    </lineage>
</organism>
<dbReference type="GO" id="GO:0006313">
    <property type="term" value="P:DNA transposition"/>
    <property type="evidence" value="ECO:0007669"/>
    <property type="project" value="InterPro"/>
</dbReference>
<dbReference type="AlphaFoldDB" id="A0A6N9JLG1"/>
<dbReference type="Proteomes" id="UP000469380">
    <property type="component" value="Unassembled WGS sequence"/>
</dbReference>
<dbReference type="InterPro" id="IPR047650">
    <property type="entry name" value="Transpos_IS110"/>
</dbReference>
<evidence type="ECO:0000259" key="1">
    <source>
        <dbReference type="Pfam" id="PF01548"/>
    </source>
</evidence>
<dbReference type="NCBIfam" id="NF033542">
    <property type="entry name" value="transpos_IS110"/>
    <property type="match status" value="1"/>
</dbReference>
<dbReference type="Pfam" id="PF01548">
    <property type="entry name" value="DEDD_Tnp_IS110"/>
    <property type="match status" value="1"/>
</dbReference>
<dbReference type="InterPro" id="IPR003346">
    <property type="entry name" value="Transposase_20"/>
</dbReference>
<reference evidence="3 4" key="1">
    <citation type="journal article" date="2019" name="Nat. Med.">
        <title>A library of human gut bacterial isolates paired with longitudinal multiomics data enables mechanistic microbiome research.</title>
        <authorList>
            <person name="Poyet M."/>
            <person name="Groussin M."/>
            <person name="Gibbons S.M."/>
            <person name="Avila-Pacheco J."/>
            <person name="Jiang X."/>
            <person name="Kearney S.M."/>
            <person name="Perrotta A.R."/>
            <person name="Berdy B."/>
            <person name="Zhao S."/>
            <person name="Lieberman T.D."/>
            <person name="Swanson P.K."/>
            <person name="Smith M."/>
            <person name="Roesemann S."/>
            <person name="Alexander J.E."/>
            <person name="Rich S.A."/>
            <person name="Livny J."/>
            <person name="Vlamakis H."/>
            <person name="Clish C."/>
            <person name="Bullock K."/>
            <person name="Deik A."/>
            <person name="Scott J."/>
            <person name="Pierce K.A."/>
            <person name="Xavier R.J."/>
            <person name="Alm E.J."/>
        </authorList>
    </citation>
    <scope>NUCLEOTIDE SEQUENCE [LARGE SCALE GENOMIC DNA]</scope>
    <source>
        <strain evidence="3 4">BIOML-A20</strain>
    </source>
</reference>
<dbReference type="GO" id="GO:0003677">
    <property type="term" value="F:DNA binding"/>
    <property type="evidence" value="ECO:0007669"/>
    <property type="project" value="InterPro"/>
</dbReference>
<dbReference type="RefSeq" id="WP_161161077.1">
    <property type="nucleotide sequence ID" value="NZ_WWSR01000031.1"/>
</dbReference>
<dbReference type="Pfam" id="PF02371">
    <property type="entry name" value="Transposase_20"/>
    <property type="match status" value="1"/>
</dbReference>
<name>A0A6N9JLG1_9ACTN</name>
<sequence length="389" mass="40979">MGEAIRATVAYLGIDVGKRSHSACGLGEDGEVAFRSDLENRPADIDRLLERAGAGALVVVDQKRNIGALVLARAFAHGNPCAHLPGYAERQARGMFPGVAKTDAIDAEVIARTARGMPGALRPLAEEPEGAASLRILSSQREFAAAARTRAKNRLRATLLEADPALERAVDPSRGWHVAPPAEFGSAAGCSAAGWRRFSAAARRAGAPAAGARAPWESMLASAGSGRALPAGEDVAVRRLAREIAALDADVAELEGLVADSLAGDEVYECLLTVPGIGPKTAAALVTSVDVSMFRGHDELASYCGVAPADSRSGTSVRSTSPQRGGNKQLKNLLIFSCNSLIGTQNRFGRYYDECRARGMRHNKALKAVARKRLKVIYAVMRDAVPYAA</sequence>
<proteinExistence type="predicted"/>
<evidence type="ECO:0000313" key="3">
    <source>
        <dbReference type="EMBL" id="MZJ40311.1"/>
    </source>
</evidence>
<dbReference type="InterPro" id="IPR002525">
    <property type="entry name" value="Transp_IS110-like_N"/>
</dbReference>
<dbReference type="PANTHER" id="PTHR33055">
    <property type="entry name" value="TRANSPOSASE FOR INSERTION SEQUENCE ELEMENT IS1111A"/>
    <property type="match status" value="1"/>
</dbReference>
<dbReference type="EMBL" id="WWSR01000031">
    <property type="protein sequence ID" value="MZJ40311.1"/>
    <property type="molecule type" value="Genomic_DNA"/>
</dbReference>
<feature type="domain" description="Transposase IS110-like N-terminal" evidence="1">
    <location>
        <begin position="12"/>
        <end position="162"/>
    </location>
</feature>
<comment type="caution">
    <text evidence="3">The sequence shown here is derived from an EMBL/GenBank/DDBJ whole genome shotgun (WGS) entry which is preliminary data.</text>
</comment>
<dbReference type="GO" id="GO:0004803">
    <property type="term" value="F:transposase activity"/>
    <property type="evidence" value="ECO:0007669"/>
    <property type="project" value="InterPro"/>
</dbReference>